<proteinExistence type="predicted"/>
<feature type="domain" description="PIN" evidence="1">
    <location>
        <begin position="4"/>
        <end position="121"/>
    </location>
</feature>
<dbReference type="SUPFAM" id="SSF88723">
    <property type="entry name" value="PIN domain-like"/>
    <property type="match status" value="1"/>
</dbReference>
<evidence type="ECO:0000313" key="2">
    <source>
        <dbReference type="EMBL" id="SDB60784.1"/>
    </source>
</evidence>
<dbReference type="Pfam" id="PF01850">
    <property type="entry name" value="PIN"/>
    <property type="match status" value="1"/>
</dbReference>
<dbReference type="AlphaFoldDB" id="A0A1G6ETH9"/>
<dbReference type="Gene3D" id="3.40.50.1010">
    <property type="entry name" value="5'-nuclease"/>
    <property type="match status" value="1"/>
</dbReference>
<dbReference type="InterPro" id="IPR029060">
    <property type="entry name" value="PIN-like_dom_sf"/>
</dbReference>
<evidence type="ECO:0000259" key="1">
    <source>
        <dbReference type="Pfam" id="PF01850"/>
    </source>
</evidence>
<dbReference type="EMBL" id="FMXO01000022">
    <property type="protein sequence ID" value="SDB60784.1"/>
    <property type="molecule type" value="Genomic_DNA"/>
</dbReference>
<dbReference type="Proteomes" id="UP000198771">
    <property type="component" value="Unassembled WGS sequence"/>
</dbReference>
<accession>A0A1G6ETH9</accession>
<dbReference type="OrthoDB" id="196926at2"/>
<sequence length="135" mass="15057">MNALLDTGPWVALIDASETSHEACVEWFGAFSGKLYSTEPVLTEVLYLLSFSLKAQQAAMDYVLRGIVTLVPIDLRALESARTLMSKYADLPMDFADASLVVLASESRILNIVTLDERDFKVYRTQDKKAFSIFP</sequence>
<reference evidence="2 3" key="1">
    <citation type="submission" date="2016-10" db="EMBL/GenBank/DDBJ databases">
        <authorList>
            <person name="de Groot N.N."/>
        </authorList>
    </citation>
    <scope>NUCLEOTIDE SEQUENCE [LARGE SCALE GENOMIC DNA]</scope>
    <source>
        <strain evidence="2 3">ASO4-2</strain>
    </source>
</reference>
<protein>
    <recommendedName>
        <fullName evidence="1">PIN domain-containing protein</fullName>
    </recommendedName>
</protein>
<dbReference type="STRING" id="617002.SAMN05660653_03141"/>
<keyword evidence="3" id="KW-1185">Reference proteome</keyword>
<dbReference type="InterPro" id="IPR002716">
    <property type="entry name" value="PIN_dom"/>
</dbReference>
<evidence type="ECO:0000313" key="3">
    <source>
        <dbReference type="Proteomes" id="UP000198771"/>
    </source>
</evidence>
<organism evidence="2 3">
    <name type="scientific">Desulfonatronum thiosulfatophilum</name>
    <dbReference type="NCBI Taxonomy" id="617002"/>
    <lineage>
        <taxon>Bacteria</taxon>
        <taxon>Pseudomonadati</taxon>
        <taxon>Thermodesulfobacteriota</taxon>
        <taxon>Desulfovibrionia</taxon>
        <taxon>Desulfovibrionales</taxon>
        <taxon>Desulfonatronaceae</taxon>
        <taxon>Desulfonatronum</taxon>
    </lineage>
</organism>
<gene>
    <name evidence="2" type="ORF">SAMN05660653_03141</name>
</gene>
<dbReference type="RefSeq" id="WP_161946373.1">
    <property type="nucleotide sequence ID" value="NZ_FMXO01000022.1"/>
</dbReference>
<name>A0A1G6ETH9_9BACT</name>